<comment type="caution">
    <text evidence="2">The sequence shown here is derived from an EMBL/GenBank/DDBJ whole genome shotgun (WGS) entry which is preliminary data.</text>
</comment>
<dbReference type="EMBL" id="JACOFV010000001">
    <property type="protein sequence ID" value="MBC3860853.1"/>
    <property type="molecule type" value="Genomic_DNA"/>
</dbReference>
<evidence type="ECO:0000313" key="3">
    <source>
        <dbReference type="Proteomes" id="UP000634011"/>
    </source>
</evidence>
<reference evidence="2" key="1">
    <citation type="submission" date="2020-08" db="EMBL/GenBank/DDBJ databases">
        <title>Novel species isolated from subtropical streams in China.</title>
        <authorList>
            <person name="Lu H."/>
        </authorList>
    </citation>
    <scope>NUCLEOTIDE SEQUENCE</scope>
    <source>
        <strain evidence="2">KACC 12607</strain>
    </source>
</reference>
<evidence type="ECO:0000313" key="2">
    <source>
        <dbReference type="EMBL" id="MBC3860853.1"/>
    </source>
</evidence>
<dbReference type="NCBIfam" id="NF002542">
    <property type="entry name" value="PRK02101.1-3"/>
    <property type="match status" value="1"/>
</dbReference>
<protein>
    <recommendedName>
        <fullName evidence="1">UPF0246 protein H8K32_01975</fullName>
    </recommendedName>
</protein>
<comment type="similarity">
    <text evidence="1">Belongs to the UPF0246 family.</text>
</comment>
<sequence>MLIVLSPAKSLDYETPINSTIFTKADFLDEAAELVEIAKELSQQQLSALMDISPNLSQLNVDRFNAWKKKPTGKHLRQAIFAFNGDVYEGLNAQTLNPEQLNYLQENLRILSGLYGILRPLDVLQAYRLEMGTALANPYGKNLYAFWGSKITEGLNVLAGKNGTDTILNLASDEYFKVVKPVLFNGTIVTPVFQDWKNGKYKIISFYAKRARGLMARYCAERAIQDVEEIKNFDAEQYVYCEEESTPKNWVFRRRLEDN</sequence>
<dbReference type="PANTHER" id="PTHR30283:SF4">
    <property type="entry name" value="PEROXIDE STRESS RESISTANCE PROTEIN YAAA"/>
    <property type="match status" value="1"/>
</dbReference>
<dbReference type="PANTHER" id="PTHR30283">
    <property type="entry name" value="PEROXIDE STRESS RESPONSE PROTEIN YAAA"/>
    <property type="match status" value="1"/>
</dbReference>
<organism evidence="2 3">
    <name type="scientific">Undibacterium jejuense</name>
    <dbReference type="NCBI Taxonomy" id="1344949"/>
    <lineage>
        <taxon>Bacteria</taxon>
        <taxon>Pseudomonadati</taxon>
        <taxon>Pseudomonadota</taxon>
        <taxon>Betaproteobacteria</taxon>
        <taxon>Burkholderiales</taxon>
        <taxon>Oxalobacteraceae</taxon>
        <taxon>Undibacterium</taxon>
    </lineage>
</organism>
<dbReference type="AlphaFoldDB" id="A0A923HEE4"/>
<dbReference type="HAMAP" id="MF_00652">
    <property type="entry name" value="UPF0246"/>
    <property type="match status" value="1"/>
</dbReference>
<evidence type="ECO:0000256" key="1">
    <source>
        <dbReference type="HAMAP-Rule" id="MF_00652"/>
    </source>
</evidence>
<dbReference type="InterPro" id="IPR005583">
    <property type="entry name" value="YaaA"/>
</dbReference>
<accession>A0A923HEE4</accession>
<dbReference type="Proteomes" id="UP000634011">
    <property type="component" value="Unassembled WGS sequence"/>
</dbReference>
<dbReference type="GO" id="GO:0005829">
    <property type="term" value="C:cytosol"/>
    <property type="evidence" value="ECO:0007669"/>
    <property type="project" value="TreeGrafter"/>
</dbReference>
<gene>
    <name evidence="2" type="primary">yaaA</name>
    <name evidence="2" type="ORF">H8K32_01975</name>
</gene>
<dbReference type="GO" id="GO:0033194">
    <property type="term" value="P:response to hydroperoxide"/>
    <property type="evidence" value="ECO:0007669"/>
    <property type="project" value="TreeGrafter"/>
</dbReference>
<dbReference type="RefSeq" id="WP_186910773.1">
    <property type="nucleotide sequence ID" value="NZ_JACOFV010000001.1"/>
</dbReference>
<name>A0A923HEE4_9BURK</name>
<dbReference type="Pfam" id="PF03883">
    <property type="entry name" value="H2O2_YaaD"/>
    <property type="match status" value="1"/>
</dbReference>
<keyword evidence="3" id="KW-1185">Reference proteome</keyword>
<proteinExistence type="inferred from homology"/>